<gene>
    <name evidence="1" type="ORF">OED52_16635</name>
</gene>
<protein>
    <submittedName>
        <fullName evidence="1">ABC transporter substrate-binding protein</fullName>
    </submittedName>
</protein>
<keyword evidence="2" id="KW-1185">Reference proteome</keyword>
<name>A0ACD4DDW3_9NOCA</name>
<sequence>MVDSTKRTAETPSFSRRSLLRGVGVLGLGLGVTTLAAACGTAQPNGGGSGAGSGGSGGTLTIGIDGTSAIHDPAFYTTLGDWMVVDCVCRGLTFIDFETNEPQPDLAESWTVSEDGRTYTFTLRQGVTFHDGSTLTANDVVRSLSRQFDKNDPTLPTGSSRPLKSIGNNLESIRAVDDSTVELVLQAPDGTVLSKLSDIGGRIMPAAAIEQYGQDIGKNLIGTGPYKLVSSTSGQNVVLEAFDDYYEGAPATRRLVLQQIQDPSTIISSLISGDISATELTPHSSLGQLRGNDKVVVYEPDPSFDAFVIMDVRQPALAELEVRKAINLAIDRKAILEQVFFGVGALPEGYLLPPSVEGYDTSLAGISKSDPAEARRLLESVGASGRRLTLLAASDAWHPRAAQIVEQNLKDIGLEVTVETIDPATFSSRVFDPTSSGHELMIWERNSYVPDPDNLAGEMTISTGVYAGVVGGYNTLPGYAETFDPMVKQARALTNPAERKEIYTALQKKFADEIMGIAMLACASNPVVTGAGVSDLNLAALANHRCFAETARV</sequence>
<organism evidence="1 2">
    <name type="scientific">Rhodococcus sacchari</name>
    <dbReference type="NCBI Taxonomy" id="2962047"/>
    <lineage>
        <taxon>Bacteria</taxon>
        <taxon>Bacillati</taxon>
        <taxon>Actinomycetota</taxon>
        <taxon>Actinomycetes</taxon>
        <taxon>Mycobacteriales</taxon>
        <taxon>Nocardiaceae</taxon>
        <taxon>Rhodococcus</taxon>
    </lineage>
</organism>
<reference evidence="1" key="1">
    <citation type="submission" date="2022-10" db="EMBL/GenBank/DDBJ databases">
        <title>Rhodococcus ferula Z13 complete genome.</title>
        <authorList>
            <person name="Long X."/>
            <person name="Zang M."/>
        </authorList>
    </citation>
    <scope>NUCLEOTIDE SEQUENCE</scope>
    <source>
        <strain evidence="1">Z13</strain>
    </source>
</reference>
<accession>A0ACD4DDW3</accession>
<dbReference type="EMBL" id="CP107551">
    <property type="protein sequence ID" value="UYP18270.1"/>
    <property type="molecule type" value="Genomic_DNA"/>
</dbReference>
<dbReference type="Proteomes" id="UP001156484">
    <property type="component" value="Chromosome"/>
</dbReference>
<evidence type="ECO:0000313" key="1">
    <source>
        <dbReference type="EMBL" id="UYP18270.1"/>
    </source>
</evidence>
<evidence type="ECO:0000313" key="2">
    <source>
        <dbReference type="Proteomes" id="UP001156484"/>
    </source>
</evidence>
<proteinExistence type="predicted"/>